<gene>
    <name evidence="2" type="ORF">KHLLAP_LOCUS8112</name>
</gene>
<evidence type="ECO:0000313" key="2">
    <source>
        <dbReference type="EMBL" id="CAJ2507644.1"/>
    </source>
</evidence>
<protein>
    <submittedName>
        <fullName evidence="2">Uu.00g088300.m01.CDS01</fullName>
    </submittedName>
</protein>
<dbReference type="AlphaFoldDB" id="A0AAI8VMH2"/>
<feature type="signal peptide" evidence="1">
    <location>
        <begin position="1"/>
        <end position="22"/>
    </location>
</feature>
<evidence type="ECO:0000313" key="3">
    <source>
        <dbReference type="Proteomes" id="UP001295740"/>
    </source>
</evidence>
<dbReference type="EMBL" id="CAUWAG010000010">
    <property type="protein sequence ID" value="CAJ2507644.1"/>
    <property type="molecule type" value="Genomic_DNA"/>
</dbReference>
<feature type="chain" id="PRO_5042464053" evidence="1">
    <location>
        <begin position="23"/>
        <end position="353"/>
    </location>
</feature>
<keyword evidence="1" id="KW-0732">Signal</keyword>
<sequence>MILPKFHCFLGLGLLLLGAGTAAPAESVKVWVDTETCGKYDGLQDAIRKAFDRVSIRAYYARNAMYCRDCAPVEATVRNILGTDDLDKRVSNVQSTLKLVEELAGKEFSKAKSREDWSKVAMPNDITIYCSLDHLQDYNAIEETLEDKALRRICPKSSDPLAFEARKPGTRIAMITGSHVPCVKERRLSGFDTAPEYIAFTDTYRNTLHDQPNWGLLASDAYDSHHAGDADWVEAQLRKMAGDDYDRLKDTLTPMDTLSSLEHLIFHELMHTAACGHLVHGRYDAALWKVITNLKITKIDPSKNNEAIALLAHALEMMTRLEYRTSSEGYVFEEDSRVGIPDYIPPPAGLSWD</sequence>
<evidence type="ECO:0000256" key="1">
    <source>
        <dbReference type="SAM" id="SignalP"/>
    </source>
</evidence>
<reference evidence="2" key="1">
    <citation type="submission" date="2023-10" db="EMBL/GenBank/DDBJ databases">
        <authorList>
            <person name="Hackl T."/>
        </authorList>
    </citation>
    <scope>NUCLEOTIDE SEQUENCE</scope>
</reference>
<dbReference type="Proteomes" id="UP001295740">
    <property type="component" value="Unassembled WGS sequence"/>
</dbReference>
<organism evidence="2 3">
    <name type="scientific">Anthostomella pinea</name>
    <dbReference type="NCBI Taxonomy" id="933095"/>
    <lineage>
        <taxon>Eukaryota</taxon>
        <taxon>Fungi</taxon>
        <taxon>Dikarya</taxon>
        <taxon>Ascomycota</taxon>
        <taxon>Pezizomycotina</taxon>
        <taxon>Sordariomycetes</taxon>
        <taxon>Xylariomycetidae</taxon>
        <taxon>Xylariales</taxon>
        <taxon>Xylariaceae</taxon>
        <taxon>Anthostomella</taxon>
    </lineage>
</organism>
<accession>A0AAI8VMH2</accession>
<proteinExistence type="predicted"/>
<name>A0AAI8VMH2_9PEZI</name>
<keyword evidence="3" id="KW-1185">Reference proteome</keyword>
<comment type="caution">
    <text evidence="2">The sequence shown here is derived from an EMBL/GenBank/DDBJ whole genome shotgun (WGS) entry which is preliminary data.</text>
</comment>